<feature type="compositionally biased region" description="Basic and acidic residues" evidence="1">
    <location>
        <begin position="15"/>
        <end position="49"/>
    </location>
</feature>
<keyword evidence="3" id="KW-1185">Reference proteome</keyword>
<proteinExistence type="predicted"/>
<evidence type="ECO:0000256" key="1">
    <source>
        <dbReference type="SAM" id="MobiDB-lite"/>
    </source>
</evidence>
<evidence type="ECO:0000313" key="3">
    <source>
        <dbReference type="Proteomes" id="UP000604825"/>
    </source>
</evidence>
<evidence type="ECO:0008006" key="4">
    <source>
        <dbReference type="Google" id="ProtNLM"/>
    </source>
</evidence>
<dbReference type="Proteomes" id="UP000604825">
    <property type="component" value="Unassembled WGS sequence"/>
</dbReference>
<dbReference type="EMBL" id="CAJGYO010000014">
    <property type="protein sequence ID" value="CAD6267732.1"/>
    <property type="molecule type" value="Genomic_DNA"/>
</dbReference>
<evidence type="ECO:0000313" key="2">
    <source>
        <dbReference type="EMBL" id="CAD6267732.1"/>
    </source>
</evidence>
<feature type="region of interest" description="Disordered" evidence="1">
    <location>
        <begin position="1"/>
        <end position="81"/>
    </location>
</feature>
<protein>
    <recommendedName>
        <fullName evidence="4">Small VCP/p97-interacting protein</fullName>
    </recommendedName>
</protein>
<comment type="caution">
    <text evidence="2">The sequence shown here is derived from an EMBL/GenBank/DDBJ whole genome shotgun (WGS) entry which is preliminary data.</text>
</comment>
<accession>A0A811RCJ1</accession>
<feature type="compositionally biased region" description="Low complexity" evidence="1">
    <location>
        <begin position="50"/>
        <end position="59"/>
    </location>
</feature>
<dbReference type="PANTHER" id="PTHR36813:SF1">
    <property type="entry name" value="TRANSMEMBRANE PROTEIN"/>
    <property type="match status" value="1"/>
</dbReference>
<name>A0A811RCJ1_9POAL</name>
<gene>
    <name evidence="2" type="ORF">NCGR_LOCUS51037</name>
</gene>
<organism evidence="2 3">
    <name type="scientific">Miscanthus lutarioriparius</name>
    <dbReference type="NCBI Taxonomy" id="422564"/>
    <lineage>
        <taxon>Eukaryota</taxon>
        <taxon>Viridiplantae</taxon>
        <taxon>Streptophyta</taxon>
        <taxon>Embryophyta</taxon>
        <taxon>Tracheophyta</taxon>
        <taxon>Spermatophyta</taxon>
        <taxon>Magnoliopsida</taxon>
        <taxon>Liliopsida</taxon>
        <taxon>Poales</taxon>
        <taxon>Poaceae</taxon>
        <taxon>PACMAD clade</taxon>
        <taxon>Panicoideae</taxon>
        <taxon>Andropogonodae</taxon>
        <taxon>Andropogoneae</taxon>
        <taxon>Saccharinae</taxon>
        <taxon>Miscanthus</taxon>
    </lineage>
</organism>
<dbReference type="AlphaFoldDB" id="A0A811RCJ1"/>
<dbReference type="PANTHER" id="PTHR36813">
    <property type="entry name" value="TRANSMEMBRANE PROTEIN"/>
    <property type="match status" value="1"/>
</dbReference>
<sequence length="81" mass="8748">MGQCPCFGGSAQAAEQERRAEADRRESEDARAKAAEAAQRRQAEYDKSAAGRAAKAQMKAMKESKTSNQGGEPVLKWQMGS</sequence>
<reference evidence="2" key="1">
    <citation type="submission" date="2020-10" db="EMBL/GenBank/DDBJ databases">
        <authorList>
            <person name="Han B."/>
            <person name="Lu T."/>
            <person name="Zhao Q."/>
            <person name="Huang X."/>
            <person name="Zhao Y."/>
        </authorList>
    </citation>
    <scope>NUCLEOTIDE SEQUENCE</scope>
</reference>